<gene>
    <name evidence="1" type="ORF">METZ01_LOCUS158777</name>
</gene>
<accession>A0A382AY44</accession>
<name>A0A382AY44_9ZZZZ</name>
<proteinExistence type="predicted"/>
<dbReference type="AlphaFoldDB" id="A0A382AY44"/>
<dbReference type="EMBL" id="UINC01027153">
    <property type="protein sequence ID" value="SVB05923.1"/>
    <property type="molecule type" value="Genomic_DNA"/>
</dbReference>
<sequence>MTMPQKEYIGQLQTLMKKITKNHMTTIQIHLCQLQNRKLMK</sequence>
<organism evidence="1">
    <name type="scientific">marine metagenome</name>
    <dbReference type="NCBI Taxonomy" id="408172"/>
    <lineage>
        <taxon>unclassified sequences</taxon>
        <taxon>metagenomes</taxon>
        <taxon>ecological metagenomes</taxon>
    </lineage>
</organism>
<evidence type="ECO:0000313" key="1">
    <source>
        <dbReference type="EMBL" id="SVB05923.1"/>
    </source>
</evidence>
<reference evidence="1" key="1">
    <citation type="submission" date="2018-05" db="EMBL/GenBank/DDBJ databases">
        <authorList>
            <person name="Lanie J.A."/>
            <person name="Ng W.-L."/>
            <person name="Kazmierczak K.M."/>
            <person name="Andrzejewski T.M."/>
            <person name="Davidsen T.M."/>
            <person name="Wayne K.J."/>
            <person name="Tettelin H."/>
            <person name="Glass J.I."/>
            <person name="Rusch D."/>
            <person name="Podicherti R."/>
            <person name="Tsui H.-C.T."/>
            <person name="Winkler M.E."/>
        </authorList>
    </citation>
    <scope>NUCLEOTIDE SEQUENCE</scope>
</reference>
<protein>
    <submittedName>
        <fullName evidence="1">Uncharacterized protein</fullName>
    </submittedName>
</protein>